<dbReference type="EMBL" id="CAXLJL010000083">
    <property type="protein sequence ID" value="CAL5131214.1"/>
    <property type="molecule type" value="Genomic_DNA"/>
</dbReference>
<dbReference type="GO" id="GO:0005634">
    <property type="term" value="C:nucleus"/>
    <property type="evidence" value="ECO:0007669"/>
    <property type="project" value="TreeGrafter"/>
</dbReference>
<feature type="region of interest" description="Disordered" evidence="1">
    <location>
        <begin position="37"/>
        <end position="58"/>
    </location>
</feature>
<dbReference type="PANTHER" id="PTHR13621">
    <property type="entry name" value="PROLINE-RICH PROTEIN PRCC"/>
    <property type="match status" value="1"/>
</dbReference>
<feature type="region of interest" description="Disordered" evidence="1">
    <location>
        <begin position="95"/>
        <end position="181"/>
    </location>
</feature>
<evidence type="ECO:0008006" key="4">
    <source>
        <dbReference type="Google" id="ProtNLM"/>
    </source>
</evidence>
<reference evidence="2" key="1">
    <citation type="submission" date="2024-06" db="EMBL/GenBank/DDBJ databases">
        <authorList>
            <person name="Liu X."/>
            <person name="Lenzi L."/>
            <person name="Haldenby T S."/>
            <person name="Uol C."/>
        </authorList>
    </citation>
    <scope>NUCLEOTIDE SEQUENCE</scope>
</reference>
<dbReference type="Pfam" id="PF10253">
    <property type="entry name" value="PRCC"/>
    <property type="match status" value="1"/>
</dbReference>
<protein>
    <recommendedName>
        <fullName evidence="4">Proline-rich protein PRCC</fullName>
    </recommendedName>
</protein>
<evidence type="ECO:0000313" key="3">
    <source>
        <dbReference type="Proteomes" id="UP001497525"/>
    </source>
</evidence>
<dbReference type="PANTHER" id="PTHR13621:SF2">
    <property type="entry name" value="PROLINE-RICH PROTEIN PRCC"/>
    <property type="match status" value="1"/>
</dbReference>
<feature type="compositionally biased region" description="Basic and acidic residues" evidence="1">
    <location>
        <begin position="155"/>
        <end position="164"/>
    </location>
</feature>
<gene>
    <name evidence="2" type="ORF">CDAUBV1_LOCUS3387</name>
</gene>
<sequence>MNGLVGYGSSDEESTEGNILSLFTVKISDEVIQKEDNPSMGVEVKTATSGALGDGDKVEPEYQMRVPKSAKVLGVLSGIQASRSKTGKVLLSVPTLEELDSDESDDDSVASRSKKKPIHKPGSSRGGLLSLLPPIRGMVVREGDKPMIPRQLISRTKDPPKKVTEPPSVNARSTAEEEEEWEDEILKGAGDVEQLDEEDQASGFFSFYKPEDSDANEVASVRATAAAKSAMSLLGLSGLNASASSQTPLLPPLNPIDPKVLEQMPKSDTEKQVNAEDEADEQACWSEETFVPGPERKRARMNMPGTRALPVAELLSTSHQVIHEVNQADLTAGADLELMKSITSDESQYVSKRAAEDDDPGQLAHRKHQITWLAFQSQANEVDLEKRWAEARRNKQSNRAKYGF</sequence>
<feature type="compositionally biased region" description="Low complexity" evidence="1">
    <location>
        <begin position="121"/>
        <end position="134"/>
    </location>
</feature>
<feature type="compositionally biased region" description="Acidic residues" evidence="1">
    <location>
        <begin position="97"/>
        <end position="108"/>
    </location>
</feature>
<dbReference type="Proteomes" id="UP001497525">
    <property type="component" value="Unassembled WGS sequence"/>
</dbReference>
<evidence type="ECO:0000313" key="2">
    <source>
        <dbReference type="EMBL" id="CAL5131214.1"/>
    </source>
</evidence>
<name>A0AAV2T238_CALDB</name>
<dbReference type="AlphaFoldDB" id="A0AAV2T238"/>
<comment type="caution">
    <text evidence="2">The sequence shown here is derived from an EMBL/GenBank/DDBJ whole genome shotgun (WGS) entry which is preliminary data.</text>
</comment>
<evidence type="ECO:0000256" key="1">
    <source>
        <dbReference type="SAM" id="MobiDB-lite"/>
    </source>
</evidence>
<proteinExistence type="predicted"/>
<accession>A0AAV2T238</accession>
<organism evidence="2 3">
    <name type="scientific">Calicophoron daubneyi</name>
    <name type="common">Rumen fluke</name>
    <name type="synonym">Paramphistomum daubneyi</name>
    <dbReference type="NCBI Taxonomy" id="300641"/>
    <lineage>
        <taxon>Eukaryota</taxon>
        <taxon>Metazoa</taxon>
        <taxon>Spiralia</taxon>
        <taxon>Lophotrochozoa</taxon>
        <taxon>Platyhelminthes</taxon>
        <taxon>Trematoda</taxon>
        <taxon>Digenea</taxon>
        <taxon>Plagiorchiida</taxon>
        <taxon>Pronocephalata</taxon>
        <taxon>Paramphistomoidea</taxon>
        <taxon>Paramphistomidae</taxon>
        <taxon>Calicophoron</taxon>
    </lineage>
</organism>
<dbReference type="InterPro" id="IPR018800">
    <property type="entry name" value="PRCC"/>
</dbReference>